<dbReference type="RefSeq" id="WP_252952306.1">
    <property type="nucleotide sequence ID" value="NZ_JAFIRR010000030.1"/>
</dbReference>
<dbReference type="EMBL" id="JAFIRR010000030">
    <property type="protein sequence ID" value="MCO6415710.1"/>
    <property type="molecule type" value="Genomic_DNA"/>
</dbReference>
<protein>
    <submittedName>
        <fullName evidence="1">Uncharacterized protein</fullName>
    </submittedName>
</protein>
<proteinExistence type="predicted"/>
<name>A0ABT1D401_9PROT</name>
<evidence type="ECO:0000313" key="2">
    <source>
        <dbReference type="Proteomes" id="UP001523392"/>
    </source>
</evidence>
<sequence>MAPQIHLAEAPDGALTYAVPLAPEALPPVRPEELLEAWRLARRAAALRQWGPRRVLLFPRPDGEMTELAIADPDAGCWAEAIDRAAGLDTIGGLALCLRLLALVEVLTRAPSLAALFEVTAEGIEMHPALLAAAAALPLDAAARFDESRLRRLLSRALPESGAPRRIA</sequence>
<evidence type="ECO:0000313" key="1">
    <source>
        <dbReference type="EMBL" id="MCO6415710.1"/>
    </source>
</evidence>
<gene>
    <name evidence="1" type="ORF">JYK14_05895</name>
</gene>
<keyword evidence="2" id="KW-1185">Reference proteome</keyword>
<dbReference type="Proteomes" id="UP001523392">
    <property type="component" value="Unassembled WGS sequence"/>
</dbReference>
<accession>A0ABT1D401</accession>
<reference evidence="1 2" key="1">
    <citation type="submission" date="2021-12" db="EMBL/GenBank/DDBJ databases">
        <title>Siccirubricoccus leaddurans sp. nov., a high concentration Zn2+ tolerance bacterium.</title>
        <authorList>
            <person name="Cao Y."/>
        </authorList>
    </citation>
    <scope>NUCLEOTIDE SEQUENCE [LARGE SCALE GENOMIC DNA]</scope>
    <source>
        <strain evidence="1 2">KC 17139</strain>
    </source>
</reference>
<comment type="caution">
    <text evidence="1">The sequence shown here is derived from an EMBL/GenBank/DDBJ whole genome shotgun (WGS) entry which is preliminary data.</text>
</comment>
<organism evidence="1 2">
    <name type="scientific">Siccirubricoccus soli</name>
    <dbReference type="NCBI Taxonomy" id="2899147"/>
    <lineage>
        <taxon>Bacteria</taxon>
        <taxon>Pseudomonadati</taxon>
        <taxon>Pseudomonadota</taxon>
        <taxon>Alphaproteobacteria</taxon>
        <taxon>Acetobacterales</taxon>
        <taxon>Roseomonadaceae</taxon>
        <taxon>Siccirubricoccus</taxon>
    </lineage>
</organism>